<gene>
    <name evidence="2" type="ORF">S7711_10474</name>
</gene>
<dbReference type="Proteomes" id="UP000028045">
    <property type="component" value="Unassembled WGS sequence"/>
</dbReference>
<dbReference type="AlphaFoldDB" id="A0A084BC11"/>
<keyword evidence="3" id="KW-1185">Reference proteome</keyword>
<evidence type="ECO:0000313" key="2">
    <source>
        <dbReference type="EMBL" id="KEY75090.1"/>
    </source>
</evidence>
<dbReference type="HOGENOM" id="CLU_1428841_0_0_1"/>
<reference evidence="2 3" key="1">
    <citation type="journal article" date="2014" name="BMC Genomics">
        <title>Comparative genome sequencing reveals chemotype-specific gene clusters in the toxigenic black mold Stachybotrys.</title>
        <authorList>
            <person name="Semeiks J."/>
            <person name="Borek D."/>
            <person name="Otwinowski Z."/>
            <person name="Grishin N.V."/>
        </authorList>
    </citation>
    <scope>NUCLEOTIDE SEQUENCE [LARGE SCALE GENOMIC DNA]</scope>
    <source>
        <strain evidence="3">CBS 109288 / IBT 7711</strain>
    </source>
</reference>
<organism evidence="2 3">
    <name type="scientific">Stachybotrys chartarum (strain CBS 109288 / IBT 7711)</name>
    <name type="common">Toxic black mold</name>
    <name type="synonym">Stilbospora chartarum</name>
    <dbReference type="NCBI Taxonomy" id="1280523"/>
    <lineage>
        <taxon>Eukaryota</taxon>
        <taxon>Fungi</taxon>
        <taxon>Dikarya</taxon>
        <taxon>Ascomycota</taxon>
        <taxon>Pezizomycotina</taxon>
        <taxon>Sordariomycetes</taxon>
        <taxon>Hypocreomycetidae</taxon>
        <taxon>Hypocreales</taxon>
        <taxon>Stachybotryaceae</taxon>
        <taxon>Stachybotrys</taxon>
    </lineage>
</organism>
<sequence length="190" mass="21563">MDPSNAAQEAGATSETVQAVQASRDPSKVAKETMEPKIDKLWKYNQTRLGQPLGDDLKLGASYMPVMERQFQLWKEGKRGVGLPAGRYLLWKMVDHIYSQGDGNETYIPTMVRVKVAIEIGKRLNLGKGKRWSNLVEHLEEWCFEADPNLQPALKMDDETEFCRLFQEMCQEQGADKKRRPIVGDYPATG</sequence>
<accession>A0A084BC11</accession>
<feature type="region of interest" description="Disordered" evidence="1">
    <location>
        <begin position="1"/>
        <end position="34"/>
    </location>
</feature>
<feature type="compositionally biased region" description="Basic and acidic residues" evidence="1">
    <location>
        <begin position="25"/>
        <end position="34"/>
    </location>
</feature>
<dbReference type="EMBL" id="KL647400">
    <property type="protein sequence ID" value="KEY75090.1"/>
    <property type="molecule type" value="Genomic_DNA"/>
</dbReference>
<protein>
    <submittedName>
        <fullName evidence="2">Uncharacterized protein</fullName>
    </submittedName>
</protein>
<feature type="compositionally biased region" description="Polar residues" evidence="1">
    <location>
        <begin position="1"/>
        <end position="21"/>
    </location>
</feature>
<evidence type="ECO:0000256" key="1">
    <source>
        <dbReference type="SAM" id="MobiDB-lite"/>
    </source>
</evidence>
<evidence type="ECO:0000313" key="3">
    <source>
        <dbReference type="Proteomes" id="UP000028045"/>
    </source>
</evidence>
<proteinExistence type="predicted"/>
<name>A0A084BC11_STACB</name>